<dbReference type="PROSITE" id="PS01121">
    <property type="entry name" value="CASPASE_HIS"/>
    <property type="match status" value="1"/>
</dbReference>
<dbReference type="InterPro" id="IPR001309">
    <property type="entry name" value="Pept_C14_p20"/>
</dbReference>
<dbReference type="Pfam" id="PF15009">
    <property type="entry name" value="STING_LBD"/>
    <property type="match status" value="1"/>
</dbReference>
<evidence type="ECO:0000259" key="6">
    <source>
        <dbReference type="PROSITE" id="PS50207"/>
    </source>
</evidence>
<name>A0ABM1DXB2_PRICU</name>
<evidence type="ECO:0000259" key="7">
    <source>
        <dbReference type="PROSITE" id="PS50208"/>
    </source>
</evidence>
<dbReference type="InterPro" id="IPR002138">
    <property type="entry name" value="Pept_C14_p10"/>
</dbReference>
<dbReference type="Gene3D" id="3.40.50.12100">
    <property type="entry name" value="Stimulator of interferon genes protein"/>
    <property type="match status" value="2"/>
</dbReference>
<reference evidence="9" key="1">
    <citation type="submission" date="2025-08" db="UniProtKB">
        <authorList>
            <consortium name="RefSeq"/>
        </authorList>
    </citation>
    <scope>IDENTIFICATION</scope>
</reference>
<keyword evidence="4" id="KW-0378">Hydrolase</keyword>
<evidence type="ECO:0000313" key="9">
    <source>
        <dbReference type="RefSeq" id="XP_014664583.1"/>
    </source>
</evidence>
<sequence length="710" mass="81262">MPTNSYKNNSTPRGYCLIINNEKFKGLSTREGSQKDVETLRQLFKELGYEMWDTQANTSNLTAQVMTNVVQKFAASDKHNSVDSSIVAILSHGGAEDVIFGADDKKLSFSGDILRLFEGHNAPGLMQKPKLFILQECRGDGTNEGICPSTQPRDVHGGNDQPQEWMENVVADAPPPVLPLHIQPDSSKQRKTEKKTKRIPNLSDYIVFRPTTPGVIAVRDPDKGSWFINVLAEVFAAEAYWSNLDDLTHKVNTKMSEKVGKEVVKNGRKEYRKQMAVCDGSLQKDFNFNPPPLIKVVGWGITLAYWHWSGLLDLIKDDLSSKLQAWNKKEMTGATVMPQLLMLYSQSCRLSEKTAWQMTTLLESDTENKTVLITEKNMCGVRQKKYFVSLNKRKCSCKDYYIPCDYPTCLRGLQLINNDHELRNNELYLFHITLQQILSKRVSQVKCPFVLVPFDDKKPNAVDAIVKEVTKLWREDKILEVGEPEWLKMSASLHGKELTFQSWMPIGILLAQRWADLYFRNYGPELRKTVTNFLSTRHKAKVLLDDDDDDDDDNSGYNIYETSYSERVYQGDGDTKIDASKMDWQASSTDSFPVRKLLVLLPRTCKTFDCVSDDEKSVVAEKDMDHFPDSTKGIGERLVGKSTVYKLESKFFLAEYATPLRCLRLMMEDGIITKELMYDFYGQFCSHLELWLQRYRSLKDSFILVRYDDT</sequence>
<dbReference type="InterPro" id="IPR016129">
    <property type="entry name" value="Caspase_his_AS"/>
</dbReference>
<keyword evidence="8" id="KW-1185">Reference proteome</keyword>
<dbReference type="PROSITE" id="PS50208">
    <property type="entry name" value="CASPASE_P20"/>
    <property type="match status" value="1"/>
</dbReference>
<evidence type="ECO:0000256" key="3">
    <source>
        <dbReference type="ARBA" id="ARBA00022703"/>
    </source>
</evidence>
<dbReference type="InterPro" id="IPR038623">
    <property type="entry name" value="STING_C_sf"/>
</dbReference>
<evidence type="ECO:0000256" key="4">
    <source>
        <dbReference type="ARBA" id="ARBA00022801"/>
    </source>
</evidence>
<feature type="domain" description="Caspase family p10" evidence="6">
    <location>
        <begin position="195"/>
        <end position="290"/>
    </location>
</feature>
<keyword evidence="2" id="KW-0645">Protease</keyword>
<gene>
    <name evidence="9" type="primary">LOC106806925</name>
</gene>
<dbReference type="PRINTS" id="PR00376">
    <property type="entry name" value="IL1BCENZYME"/>
</dbReference>
<proteinExistence type="inferred from homology"/>
<dbReference type="InterPro" id="IPR002398">
    <property type="entry name" value="Pept_C14"/>
</dbReference>
<dbReference type="Pfam" id="PF00656">
    <property type="entry name" value="Peptidase_C14"/>
    <property type="match status" value="1"/>
</dbReference>
<evidence type="ECO:0000256" key="1">
    <source>
        <dbReference type="ARBA" id="ARBA00010134"/>
    </source>
</evidence>
<dbReference type="PANTHER" id="PTHR47901">
    <property type="entry name" value="CASPASE RECRUITMENT DOMAIN-CONTAINING PROTEIN 18"/>
    <property type="match status" value="1"/>
</dbReference>
<dbReference type="SMART" id="SM00115">
    <property type="entry name" value="CASc"/>
    <property type="match status" value="1"/>
</dbReference>
<evidence type="ECO:0000313" key="8">
    <source>
        <dbReference type="Proteomes" id="UP000695022"/>
    </source>
</evidence>
<comment type="similarity">
    <text evidence="1 5">Belongs to the peptidase C14A family.</text>
</comment>
<keyword evidence="3" id="KW-0053">Apoptosis</keyword>
<organism evidence="8 9">
    <name type="scientific">Priapulus caudatus</name>
    <name type="common">Priapulid worm</name>
    <dbReference type="NCBI Taxonomy" id="37621"/>
    <lineage>
        <taxon>Eukaryota</taxon>
        <taxon>Metazoa</taxon>
        <taxon>Ecdysozoa</taxon>
        <taxon>Scalidophora</taxon>
        <taxon>Priapulida</taxon>
        <taxon>Priapulimorpha</taxon>
        <taxon>Priapulimorphida</taxon>
        <taxon>Priapulidae</taxon>
        <taxon>Priapulus</taxon>
    </lineage>
</organism>
<dbReference type="InterPro" id="IPR055432">
    <property type="entry name" value="STING_LBD"/>
</dbReference>
<dbReference type="SUPFAM" id="SSF52129">
    <property type="entry name" value="Caspase-like"/>
    <property type="match status" value="1"/>
</dbReference>
<dbReference type="InterPro" id="IPR029030">
    <property type="entry name" value="Caspase-like_dom_sf"/>
</dbReference>
<dbReference type="InterPro" id="IPR015917">
    <property type="entry name" value="Pept_C14A"/>
</dbReference>
<evidence type="ECO:0000256" key="2">
    <source>
        <dbReference type="ARBA" id="ARBA00022670"/>
    </source>
</evidence>
<evidence type="ECO:0000256" key="5">
    <source>
        <dbReference type="RuleBase" id="RU003971"/>
    </source>
</evidence>
<accession>A0ABM1DXB2</accession>
<dbReference type="PANTHER" id="PTHR47901:SF8">
    <property type="entry name" value="CASPASE-3"/>
    <property type="match status" value="1"/>
</dbReference>
<dbReference type="PROSITE" id="PS50207">
    <property type="entry name" value="CASPASE_P10"/>
    <property type="match status" value="1"/>
</dbReference>
<dbReference type="Gene3D" id="3.40.50.1460">
    <property type="match status" value="1"/>
</dbReference>
<dbReference type="InterPro" id="IPR011600">
    <property type="entry name" value="Pept_C14_caspase"/>
</dbReference>
<protein>
    <submittedName>
        <fullName evidence="9">Uncharacterized protein LOC106806925</fullName>
    </submittedName>
</protein>
<dbReference type="RefSeq" id="XP_014664583.1">
    <property type="nucleotide sequence ID" value="XM_014809097.1"/>
</dbReference>
<dbReference type="Proteomes" id="UP000695022">
    <property type="component" value="Unplaced"/>
</dbReference>
<feature type="domain" description="Caspase family p20" evidence="7">
    <location>
        <begin position="12"/>
        <end position="141"/>
    </location>
</feature>
<feature type="non-terminal residue" evidence="9">
    <location>
        <position position="710"/>
    </location>
</feature>
<dbReference type="GeneID" id="106806925"/>